<feature type="transmembrane region" description="Helical" evidence="1">
    <location>
        <begin position="133"/>
        <end position="153"/>
    </location>
</feature>
<keyword evidence="1" id="KW-0812">Transmembrane</keyword>
<comment type="caution">
    <text evidence="2">The sequence shown here is derived from an EMBL/GenBank/DDBJ whole genome shotgun (WGS) entry which is preliminary data.</text>
</comment>
<keyword evidence="3" id="KW-1185">Reference proteome</keyword>
<keyword evidence="1" id="KW-1133">Transmembrane helix</keyword>
<evidence type="ECO:0000256" key="1">
    <source>
        <dbReference type="SAM" id="Phobius"/>
    </source>
</evidence>
<feature type="transmembrane region" description="Helical" evidence="1">
    <location>
        <begin position="95"/>
        <end position="121"/>
    </location>
</feature>
<feature type="non-terminal residue" evidence="2">
    <location>
        <position position="1"/>
    </location>
</feature>
<feature type="transmembrane region" description="Helical" evidence="1">
    <location>
        <begin position="49"/>
        <end position="74"/>
    </location>
</feature>
<sequence>RKNTNEDFFTHDLLLTFGINVNAIPQPSIVLMNFVHSKEHGGGVNWTTIWGICNSGIVAFSSLTVIIFCSCRIIREFLIPNVKYSDATRSLQLDIFRALLVQFFIPFIFCFLPYLAIIILPLTGSRFGETGNILANVASIFPALDACMVMFMIRQFRSMIVKWIRTL</sequence>
<evidence type="ECO:0000313" key="3">
    <source>
        <dbReference type="Proteomes" id="UP001328107"/>
    </source>
</evidence>
<reference evidence="3" key="1">
    <citation type="submission" date="2022-10" db="EMBL/GenBank/DDBJ databases">
        <title>Genome assembly of Pristionchus species.</title>
        <authorList>
            <person name="Yoshida K."/>
            <person name="Sommer R.J."/>
        </authorList>
    </citation>
    <scope>NUCLEOTIDE SEQUENCE [LARGE SCALE GENOMIC DNA]</scope>
    <source>
        <strain evidence="3">RS5460</strain>
    </source>
</reference>
<dbReference type="AlphaFoldDB" id="A0AAN5C657"/>
<dbReference type="SUPFAM" id="SSF81321">
    <property type="entry name" value="Family A G protein-coupled receptor-like"/>
    <property type="match status" value="1"/>
</dbReference>
<dbReference type="EMBL" id="BTRK01000002">
    <property type="protein sequence ID" value="GMR38943.1"/>
    <property type="molecule type" value="Genomic_DNA"/>
</dbReference>
<protein>
    <recommendedName>
        <fullName evidence="4">G protein-coupled receptor</fullName>
    </recommendedName>
</protein>
<evidence type="ECO:0000313" key="2">
    <source>
        <dbReference type="EMBL" id="GMR38943.1"/>
    </source>
</evidence>
<dbReference type="Pfam" id="PF10326">
    <property type="entry name" value="7TM_GPCR_Str"/>
    <property type="match status" value="1"/>
</dbReference>
<dbReference type="Proteomes" id="UP001328107">
    <property type="component" value="Unassembled WGS sequence"/>
</dbReference>
<name>A0AAN5C657_9BILA</name>
<dbReference type="PANTHER" id="PTHR22943:SF248">
    <property type="entry name" value="SEVEN TM RECEPTOR"/>
    <property type="match status" value="1"/>
</dbReference>
<gene>
    <name evidence="2" type="ORF">PMAYCL1PPCAC_09138</name>
</gene>
<proteinExistence type="predicted"/>
<accession>A0AAN5C657</accession>
<dbReference type="InterPro" id="IPR019428">
    <property type="entry name" value="7TM_GPCR_serpentine_rcpt_Str"/>
</dbReference>
<dbReference type="PANTHER" id="PTHR22943">
    <property type="entry name" value="7-TRANSMEMBRANE DOMAIN RECEPTOR C.ELEGANS"/>
    <property type="match status" value="1"/>
</dbReference>
<evidence type="ECO:0008006" key="4">
    <source>
        <dbReference type="Google" id="ProtNLM"/>
    </source>
</evidence>
<keyword evidence="1" id="KW-0472">Membrane</keyword>
<organism evidence="2 3">
    <name type="scientific">Pristionchus mayeri</name>
    <dbReference type="NCBI Taxonomy" id="1317129"/>
    <lineage>
        <taxon>Eukaryota</taxon>
        <taxon>Metazoa</taxon>
        <taxon>Ecdysozoa</taxon>
        <taxon>Nematoda</taxon>
        <taxon>Chromadorea</taxon>
        <taxon>Rhabditida</taxon>
        <taxon>Rhabditina</taxon>
        <taxon>Diplogasteromorpha</taxon>
        <taxon>Diplogasteroidea</taxon>
        <taxon>Neodiplogasteridae</taxon>
        <taxon>Pristionchus</taxon>
    </lineage>
</organism>